<feature type="region of interest" description="Disordered" evidence="1">
    <location>
        <begin position="1"/>
        <end position="39"/>
    </location>
</feature>
<proteinExistence type="predicted"/>
<evidence type="ECO:0000313" key="3">
    <source>
        <dbReference type="Proteomes" id="UP001238163"/>
    </source>
</evidence>
<name>A0AAE3VF42_9BACT</name>
<dbReference type="Proteomes" id="UP001238163">
    <property type="component" value="Unassembled WGS sequence"/>
</dbReference>
<dbReference type="EMBL" id="JAUSVL010000001">
    <property type="protein sequence ID" value="MDQ0289310.1"/>
    <property type="molecule type" value="Genomic_DNA"/>
</dbReference>
<reference evidence="2" key="1">
    <citation type="submission" date="2023-07" db="EMBL/GenBank/DDBJ databases">
        <title>Genomic Encyclopedia of Type Strains, Phase IV (KMG-IV): sequencing the most valuable type-strain genomes for metagenomic binning, comparative biology and taxonomic classification.</title>
        <authorList>
            <person name="Goeker M."/>
        </authorList>
    </citation>
    <scope>NUCLEOTIDE SEQUENCE</scope>
    <source>
        <strain evidence="2">DSM 24202</strain>
    </source>
</reference>
<feature type="region of interest" description="Disordered" evidence="1">
    <location>
        <begin position="116"/>
        <end position="138"/>
    </location>
</feature>
<evidence type="ECO:0000313" key="2">
    <source>
        <dbReference type="EMBL" id="MDQ0289310.1"/>
    </source>
</evidence>
<comment type="caution">
    <text evidence="2">The sequence shown here is derived from an EMBL/GenBank/DDBJ whole genome shotgun (WGS) entry which is preliminary data.</text>
</comment>
<organism evidence="2 3">
    <name type="scientific">Oligosphaera ethanolica</name>
    <dbReference type="NCBI Taxonomy" id="760260"/>
    <lineage>
        <taxon>Bacteria</taxon>
        <taxon>Pseudomonadati</taxon>
        <taxon>Lentisphaerota</taxon>
        <taxon>Oligosphaeria</taxon>
        <taxon>Oligosphaerales</taxon>
        <taxon>Oligosphaeraceae</taxon>
        <taxon>Oligosphaera</taxon>
    </lineage>
</organism>
<gene>
    <name evidence="2" type="ORF">J3R75_001417</name>
</gene>
<keyword evidence="3" id="KW-1185">Reference proteome</keyword>
<accession>A0AAE3VF42</accession>
<protein>
    <submittedName>
        <fullName evidence="2">Uncharacterized protein</fullName>
    </submittedName>
</protein>
<dbReference type="AlphaFoldDB" id="A0AAE3VF42"/>
<sequence length="202" mass="21968">MTRGGRGTLTQRPASPNAGDYAAQDASTQHMHRSGTCTRDTMETGREVMQKRLVINSSLAQGATRVKTSCAGFAFVTPLGRESQVASRVHEQPQLGALSAAQSLPPKHDALRCRSTNPAPPPRRNAKAAASPAAGHLRSPYRPALRHFSWQALRRRRPAHYVSAHERNDTLCFLTTTRCVSACAGKPTPSKQPWLFSVSPSF</sequence>
<feature type="compositionally biased region" description="Polar residues" evidence="1">
    <location>
        <begin position="25"/>
        <end position="39"/>
    </location>
</feature>
<evidence type="ECO:0000256" key="1">
    <source>
        <dbReference type="SAM" id="MobiDB-lite"/>
    </source>
</evidence>